<dbReference type="SUPFAM" id="SSF82895">
    <property type="entry name" value="TSP-1 type 1 repeat"/>
    <property type="match status" value="4"/>
</dbReference>
<dbReference type="SUPFAM" id="SSF49899">
    <property type="entry name" value="Concanavalin A-like lectins/glucanases"/>
    <property type="match status" value="2"/>
</dbReference>
<evidence type="ECO:0000313" key="6">
    <source>
        <dbReference type="Proteomes" id="UP001152562"/>
    </source>
</evidence>
<keyword evidence="3" id="KW-1133">Transmembrane helix</keyword>
<dbReference type="FunFam" id="2.20.100.10:FF:000002">
    <property type="entry name" value="Unc-5 netrin receptor C"/>
    <property type="match status" value="1"/>
</dbReference>
<evidence type="ECO:0000256" key="3">
    <source>
        <dbReference type="SAM" id="Phobius"/>
    </source>
</evidence>
<comment type="caution">
    <text evidence="5">The sequence shown here is derived from an EMBL/GenBank/DDBJ whole genome shotgun (WGS) entry which is preliminary data.</text>
</comment>
<reference evidence="5" key="1">
    <citation type="submission" date="2022-05" db="EMBL/GenBank/DDBJ databases">
        <authorList>
            <person name="Okamura Y."/>
        </authorList>
    </citation>
    <scope>NUCLEOTIDE SEQUENCE</scope>
</reference>
<sequence length="1099" mass="123878">MLEKKILIYFTICIINVTESKKPYDKNKLATWQLECELGIISDPECPVDGGWSAWTSWTACQGSCDETGHRRRTRECINPPPSKNGLPCSGIDYEMETCYLNNCSIKDFRLLVKGDPARSTGLRQLEAVPAVAERCLQIQCPFEAIEAALVTENIWQLNAEEIWNDLLCVKRNLGCPVTGQWSAWDSWSICGARCGKGLRWKQRKCDTPPPSDARLTCSGSPLQYGECEGDQCAIEKPYVEHSPTGSWAPWGSWTECSENCGLGIRRRKRLCIEKYTPHSLFTWNTNCRGQYDQVETCSKKKCNLDGGWSGWSAWGACSQTCGAGKRSRCRSCTRPSPFGKGKNCFGSRTEVGTCHLKPCEVYSHTVSFFNGDSALEYFFPKQHFTFFHFYIRFMPLSPSGIIVHRGKLNDPSIHLTLHKWHLCLDISGSSKCILPRFCSPNSIAPAVWHSALVTFTNDAALLRINDAQMPLKYSVSCNPELDKNVLSISVGKGFHGAVEEIIVNFIPLSMFIEKQQQSSNSSKLFPTSASNIIYDKANLDEAFVSLENDYYIRIPCFNKSEDTWHLKLTLNPTTGDGLILVIYDSLIGNWILLAFENFRIKIKLKTGEWKPESLSSTAHQLDQWIDLSISKRKSANVIEAAINGRERLHIFLNNWQLQKRDGKYKRQTYENDSGIDNICGDTDDQYAAVLPNSIHHIKCRDEFYVGDIPFYIKTNISEDIQGFSGTIASIHINGALLNLHDCNRERNMGNTVQLSSRTASLSGAYYETVWGKSNILNLTCVYSKILSSVKSQSYWVMLDTAISERLSRKNVTVYDDGRILRLSLPEDRELRGFYTCRSYSNERTRNVITYGVIGKFENNFMGPDFTTALAVFTTLSLVVFTLGWLITEGINDLRDGYGFFRDIHLTPEKEAEAVCNYIDQNIHLLGSKSAARLAKARARRKARQLASRASFAAQEPEGLMEIDNNNHDSVIEESPSTSLPQLPDTKCLHLEPSHQVFRCEPSYVSSPRHGSNITSPLTRITSSSSIENSPRNLYSKLLLTKTRTSSKENLGAHKLRIKNEILSNRSELLTIKPPAIMNTLSPGQRVLQKFQQLKMDDP</sequence>
<dbReference type="Pfam" id="PF00090">
    <property type="entry name" value="TSP_1"/>
    <property type="match status" value="4"/>
</dbReference>
<feature type="domain" description="Laminin G" evidence="4">
    <location>
        <begin position="563"/>
        <end position="736"/>
    </location>
</feature>
<accession>A0A9P0XKI6</accession>
<protein>
    <recommendedName>
        <fullName evidence="4">Laminin G domain-containing protein</fullName>
    </recommendedName>
</protein>
<gene>
    <name evidence="5" type="ORF">PIBRA_LOCUS14125</name>
</gene>
<organism evidence="5 6">
    <name type="scientific">Pieris brassicae</name>
    <name type="common">White butterfly</name>
    <name type="synonym">Large white butterfly</name>
    <dbReference type="NCBI Taxonomy" id="7116"/>
    <lineage>
        <taxon>Eukaryota</taxon>
        <taxon>Metazoa</taxon>
        <taxon>Ecdysozoa</taxon>
        <taxon>Arthropoda</taxon>
        <taxon>Hexapoda</taxon>
        <taxon>Insecta</taxon>
        <taxon>Pterygota</taxon>
        <taxon>Neoptera</taxon>
        <taxon>Endopterygota</taxon>
        <taxon>Lepidoptera</taxon>
        <taxon>Glossata</taxon>
        <taxon>Ditrysia</taxon>
        <taxon>Papilionoidea</taxon>
        <taxon>Pieridae</taxon>
        <taxon>Pierinae</taxon>
        <taxon>Pieris</taxon>
    </lineage>
</organism>
<dbReference type="Gene3D" id="2.60.120.200">
    <property type="match status" value="2"/>
</dbReference>
<dbReference type="AlphaFoldDB" id="A0A9P0XKI6"/>
<feature type="domain" description="Laminin G" evidence="4">
    <location>
        <begin position="386"/>
        <end position="507"/>
    </location>
</feature>
<name>A0A9P0XKI6_PIEBR</name>
<evidence type="ECO:0000256" key="2">
    <source>
        <dbReference type="ARBA" id="ARBA00023157"/>
    </source>
</evidence>
<proteinExistence type="predicted"/>
<dbReference type="SMART" id="SM00282">
    <property type="entry name" value="LamG"/>
    <property type="match status" value="2"/>
</dbReference>
<dbReference type="InterPro" id="IPR013320">
    <property type="entry name" value="ConA-like_dom_sf"/>
</dbReference>
<evidence type="ECO:0000313" key="5">
    <source>
        <dbReference type="EMBL" id="CAH4038593.1"/>
    </source>
</evidence>
<dbReference type="PANTHER" id="PTHR22906:SF21">
    <property type="entry name" value="SEMA DOMAIN-CONTAINING PROTEIN"/>
    <property type="match status" value="1"/>
</dbReference>
<evidence type="ECO:0000259" key="4">
    <source>
        <dbReference type="SMART" id="SM00282"/>
    </source>
</evidence>
<keyword evidence="3" id="KW-0812">Transmembrane</keyword>
<dbReference type="SMART" id="SM00209">
    <property type="entry name" value="TSP1"/>
    <property type="match status" value="4"/>
</dbReference>
<keyword evidence="1" id="KW-0677">Repeat</keyword>
<dbReference type="PROSITE" id="PS50092">
    <property type="entry name" value="TSP1"/>
    <property type="match status" value="4"/>
</dbReference>
<dbReference type="FunFam" id="2.20.100.10:FF:000001">
    <property type="entry name" value="semaphorin-5A isoform X1"/>
    <property type="match status" value="1"/>
</dbReference>
<dbReference type="CDD" id="cd00110">
    <property type="entry name" value="LamG"/>
    <property type="match status" value="1"/>
</dbReference>
<dbReference type="InterPro" id="IPR052065">
    <property type="entry name" value="Compl_asym_regulator"/>
</dbReference>
<dbReference type="Gene3D" id="2.20.100.10">
    <property type="entry name" value="Thrombospondin type-1 (TSP1) repeat"/>
    <property type="match status" value="4"/>
</dbReference>
<keyword evidence="3" id="KW-0472">Membrane</keyword>
<evidence type="ECO:0000256" key="1">
    <source>
        <dbReference type="ARBA" id="ARBA00022737"/>
    </source>
</evidence>
<dbReference type="InterPro" id="IPR036383">
    <property type="entry name" value="TSP1_rpt_sf"/>
</dbReference>
<keyword evidence="6" id="KW-1185">Reference proteome</keyword>
<dbReference type="InterPro" id="IPR000884">
    <property type="entry name" value="TSP1_rpt"/>
</dbReference>
<dbReference type="Proteomes" id="UP001152562">
    <property type="component" value="Unassembled WGS sequence"/>
</dbReference>
<dbReference type="EMBL" id="CALOZG010000087">
    <property type="protein sequence ID" value="CAH4038593.1"/>
    <property type="molecule type" value="Genomic_DNA"/>
</dbReference>
<feature type="transmembrane region" description="Helical" evidence="3">
    <location>
        <begin position="866"/>
        <end position="887"/>
    </location>
</feature>
<dbReference type="InterPro" id="IPR001791">
    <property type="entry name" value="Laminin_G"/>
</dbReference>
<dbReference type="PANTHER" id="PTHR22906">
    <property type="entry name" value="PROPERDIN"/>
    <property type="match status" value="1"/>
</dbReference>
<dbReference type="OrthoDB" id="446173at2759"/>
<keyword evidence="2" id="KW-1015">Disulfide bond</keyword>